<dbReference type="InterPro" id="IPR000504">
    <property type="entry name" value="RRM_dom"/>
</dbReference>
<feature type="compositionally biased region" description="Low complexity" evidence="5">
    <location>
        <begin position="252"/>
        <end position="268"/>
    </location>
</feature>
<keyword evidence="3" id="KW-0238">DNA-binding</keyword>
<dbReference type="Pfam" id="PF23663">
    <property type="entry name" value="Znf_SCAND3"/>
    <property type="match status" value="1"/>
</dbReference>
<evidence type="ECO:0000259" key="7">
    <source>
        <dbReference type="PROSITE" id="PS51253"/>
    </source>
</evidence>
<feature type="region of interest" description="Disordered" evidence="5">
    <location>
        <begin position="364"/>
        <end position="435"/>
    </location>
</feature>
<evidence type="ECO:0000256" key="1">
    <source>
        <dbReference type="ARBA" id="ARBA00004123"/>
    </source>
</evidence>
<dbReference type="InterPro" id="IPR057560">
    <property type="entry name" value="Znf_SCAND3"/>
</dbReference>
<feature type="compositionally biased region" description="Basic residues" evidence="5">
    <location>
        <begin position="419"/>
        <end position="428"/>
    </location>
</feature>
<evidence type="ECO:0000256" key="3">
    <source>
        <dbReference type="ARBA" id="ARBA00023125"/>
    </source>
</evidence>
<keyword evidence="9" id="KW-1185">Reference proteome</keyword>
<dbReference type="PROSITE" id="PS50102">
    <property type="entry name" value="RRM"/>
    <property type="match status" value="2"/>
</dbReference>
<evidence type="ECO:0000313" key="8">
    <source>
        <dbReference type="EMBL" id="KAL3119810.1"/>
    </source>
</evidence>
<dbReference type="AlphaFoldDB" id="A0ABD2LX22"/>
<dbReference type="PROSITE" id="PS51253">
    <property type="entry name" value="HTH_CENPB"/>
    <property type="match status" value="1"/>
</dbReference>
<evidence type="ECO:0000256" key="5">
    <source>
        <dbReference type="SAM" id="MobiDB-lite"/>
    </source>
</evidence>
<feature type="region of interest" description="Disordered" evidence="5">
    <location>
        <begin position="1"/>
        <end position="20"/>
    </location>
</feature>
<evidence type="ECO:0000313" key="9">
    <source>
        <dbReference type="Proteomes" id="UP001620626"/>
    </source>
</evidence>
<gene>
    <name evidence="8" type="ORF">niasHT_002150</name>
</gene>
<dbReference type="InterPro" id="IPR012677">
    <property type="entry name" value="Nucleotide-bd_a/b_plait_sf"/>
</dbReference>
<feature type="domain" description="HTH CENPB-type" evidence="7">
    <location>
        <begin position="704"/>
        <end position="772"/>
    </location>
</feature>
<name>A0ABD2LX22_9BILA</name>
<organism evidence="8 9">
    <name type="scientific">Heterodera trifolii</name>
    <dbReference type="NCBI Taxonomy" id="157864"/>
    <lineage>
        <taxon>Eukaryota</taxon>
        <taxon>Metazoa</taxon>
        <taxon>Ecdysozoa</taxon>
        <taxon>Nematoda</taxon>
        <taxon>Chromadorea</taxon>
        <taxon>Rhabditida</taxon>
        <taxon>Tylenchina</taxon>
        <taxon>Tylenchomorpha</taxon>
        <taxon>Tylenchoidea</taxon>
        <taxon>Heteroderidae</taxon>
        <taxon>Heteroderinae</taxon>
        <taxon>Heterodera</taxon>
    </lineage>
</organism>
<feature type="domain" description="RRM" evidence="6">
    <location>
        <begin position="63"/>
        <end position="166"/>
    </location>
</feature>
<dbReference type="InterPro" id="IPR009057">
    <property type="entry name" value="Homeodomain-like_sf"/>
</dbReference>
<feature type="compositionally biased region" description="Gly residues" evidence="5">
    <location>
        <begin position="364"/>
        <end position="376"/>
    </location>
</feature>
<dbReference type="GO" id="GO:0003677">
    <property type="term" value="F:DNA binding"/>
    <property type="evidence" value="ECO:0007669"/>
    <property type="project" value="UniProtKB-KW"/>
</dbReference>
<dbReference type="EMBL" id="JBICBT010000230">
    <property type="protein sequence ID" value="KAL3119810.1"/>
    <property type="molecule type" value="Genomic_DNA"/>
</dbReference>
<dbReference type="GO" id="GO:0005634">
    <property type="term" value="C:nucleus"/>
    <property type="evidence" value="ECO:0007669"/>
    <property type="project" value="UniProtKB-SubCell"/>
</dbReference>
<dbReference type="PANTHER" id="PTHR10501">
    <property type="entry name" value="U1 SMALL NUCLEAR RIBONUCLEOPROTEIN A/U2 SMALL NUCLEAR RIBONUCLEOPROTEIN B"/>
    <property type="match status" value="1"/>
</dbReference>
<feature type="region of interest" description="Disordered" evidence="5">
    <location>
        <begin position="163"/>
        <end position="197"/>
    </location>
</feature>
<dbReference type="InterPro" id="IPR006600">
    <property type="entry name" value="HTH_CenpB_DNA-bd_dom"/>
</dbReference>
<comment type="caution">
    <text evidence="8">The sequence shown here is derived from an EMBL/GenBank/DDBJ whole genome shotgun (WGS) entry which is preliminary data.</text>
</comment>
<dbReference type="Pfam" id="PF03221">
    <property type="entry name" value="HTH_Tnp_Tc5"/>
    <property type="match status" value="1"/>
</dbReference>
<dbReference type="SUPFAM" id="SSF46689">
    <property type="entry name" value="Homeodomain-like"/>
    <property type="match status" value="1"/>
</dbReference>
<dbReference type="SUPFAM" id="SSF54928">
    <property type="entry name" value="RNA-binding domain, RBD"/>
    <property type="match status" value="1"/>
</dbReference>
<dbReference type="GO" id="GO:0003723">
    <property type="term" value="F:RNA binding"/>
    <property type="evidence" value="ECO:0007669"/>
    <property type="project" value="UniProtKB-UniRule"/>
</dbReference>
<dbReference type="Pfam" id="PF00076">
    <property type="entry name" value="RRM_1"/>
    <property type="match status" value="1"/>
</dbReference>
<dbReference type="Proteomes" id="UP001620626">
    <property type="component" value="Unassembled WGS sequence"/>
</dbReference>
<dbReference type="Gene3D" id="3.30.70.330">
    <property type="match status" value="2"/>
</dbReference>
<feature type="region of interest" description="Disordered" evidence="5">
    <location>
        <begin position="210"/>
        <end position="268"/>
    </location>
</feature>
<evidence type="ECO:0000259" key="6">
    <source>
        <dbReference type="PROSITE" id="PS50102"/>
    </source>
</evidence>
<accession>A0ABD2LX22</accession>
<feature type="compositionally biased region" description="Low complexity" evidence="5">
    <location>
        <begin position="377"/>
        <end position="409"/>
    </location>
</feature>
<feature type="region of interest" description="Disordered" evidence="5">
    <location>
        <begin position="631"/>
        <end position="667"/>
    </location>
</feature>
<dbReference type="SMART" id="SM00360">
    <property type="entry name" value="RRM"/>
    <property type="match status" value="2"/>
</dbReference>
<dbReference type="SMART" id="SM00674">
    <property type="entry name" value="CENPB"/>
    <property type="match status" value="1"/>
</dbReference>
<evidence type="ECO:0000256" key="4">
    <source>
        <dbReference type="PROSITE-ProRule" id="PRU00176"/>
    </source>
</evidence>
<feature type="compositionally biased region" description="Low complexity" evidence="5">
    <location>
        <begin position="210"/>
        <end position="220"/>
    </location>
</feature>
<feature type="compositionally biased region" description="Polar residues" evidence="5">
    <location>
        <begin position="165"/>
        <end position="187"/>
    </location>
</feature>
<feature type="domain" description="RRM" evidence="6">
    <location>
        <begin position="437"/>
        <end position="525"/>
    </location>
</feature>
<evidence type="ECO:0000256" key="2">
    <source>
        <dbReference type="ARBA" id="ARBA00022884"/>
    </source>
</evidence>
<reference evidence="8 9" key="1">
    <citation type="submission" date="2024-10" db="EMBL/GenBank/DDBJ databases">
        <authorList>
            <person name="Kim D."/>
        </authorList>
    </citation>
    <scope>NUCLEOTIDE SEQUENCE [LARGE SCALE GENOMIC DNA]</scope>
    <source>
        <strain evidence="8">BH-2024</strain>
    </source>
</reference>
<sequence length="782" mass="82374">MASSTTTTMNSSNNSSGGSAKTTMLVNAVSMESLDSSASATNGGGQWWKRGGQWRCASPGGVRTLFVSGLPVDVKERELYLLFRACAGYESCKLKADPSPGKNGTVGGGGMPSSVTNPLMMKNSSTPVGFVTFATRTDAEAAKRQLEGVKFDPESAQTIRLEFARSNTKVTKPSKQSSSSPNHQHISTAILPPPVPLVAHHNNSVMAAQQQLAALQQQQQPHCCSTNKTMGPPPPPAGGGQHHLYHHHHDSGTSSNSSSNSLIAAAHHQQQQQQQLLFAALAAGAGGGDQKPSATVLHQLLAASGGGGASGGVTGGDFQQQLATLAALGNGGANSLAAVAALQQQQHQQLVQQLLQQQQHGHGLLGAAGAHNGGGATNAAAQHQQQQQQLLSALAVAQQQQQQHQQLSNGYGGGGHGGHSTHHQHHHGGPSTAPPCSTIFIGNLGTPNNSQVVEEELKSLFSMFPGFCRMRMHTKGGAPVAFAEFGDIAQASAAMQAMQGYVLGSVPGAAPLANASGIRIEFCQDAHGRHGRNGGGLLINCCEYGIRCRGGGSDGTPPTKRGVTSTFCFQFYQWIRFCCVCLAIYGGSHSCAVCKLPCHTFCGTPAGGVEAEGFGAKVVCRNCVNEDGNASMKAEASENDEHEPQNNNNENEGMPAKGKKRHRNNDSAKKLEAVELGAKEFDTCSSNEVRCGQESDQRMDGTGRQTERADFKRPDIDNALAEWVTERQKNQQPVSRSIIQRRAAELFMDTGTKASVGWLQKFLRRHDFCAAATKTSTEPSSS</sequence>
<proteinExistence type="predicted"/>
<dbReference type="InterPro" id="IPR035979">
    <property type="entry name" value="RBD_domain_sf"/>
</dbReference>
<protein>
    <submittedName>
        <fullName evidence="8">Uncharacterized protein</fullName>
    </submittedName>
</protein>
<keyword evidence="2 4" id="KW-0694">RNA-binding</keyword>
<dbReference type="Gene3D" id="1.10.10.60">
    <property type="entry name" value="Homeodomain-like"/>
    <property type="match status" value="1"/>
</dbReference>
<comment type="subcellular location">
    <subcellularLocation>
        <location evidence="1">Nucleus</location>
    </subcellularLocation>
</comment>